<dbReference type="GO" id="GO:0005524">
    <property type="term" value="F:ATP binding"/>
    <property type="evidence" value="ECO:0007669"/>
    <property type="project" value="InterPro"/>
</dbReference>
<dbReference type="RefSeq" id="WP_213541002.1">
    <property type="nucleotide sequence ID" value="NZ_AP023418.1"/>
</dbReference>
<evidence type="ECO:0000259" key="6">
    <source>
        <dbReference type="PROSITE" id="PS50860"/>
    </source>
</evidence>
<sequence length="382" mass="41894">METTKLYYEDAYLREFDAAVLSCQEEQGRYLVVLDRTAFYPEGGGQPADHGVLGGVAVTDVQERDGVVCHTCAGPLAVGSTVHGAIDWQRRFDHMQLHSGEHIVSGMLCAAFHCDNVGFHMGTDVVTIDYNADIRWEQVLEVERQANRYIWEDHPCRVTFPSPAEREALPYRSKKTLTGTVRLTEFPGADLCACCGTHVSGSGQVGLVKFLSCQKLREGVRLELVCGGRAMAHLCRSWQQNRSIGQQLSVKPGDTSAAVERQGREVLSLKARCAGLEEELFRLLAEQYRDAGEVLLVRHDLAGDGTRRLCDAVSRTCGGRCAVFSGEGEQYQYAVIHPGADLREFVKHMNDALHGRGGGRSGFAQGSVAADEAAIRAFFRGV</sequence>
<evidence type="ECO:0000256" key="3">
    <source>
        <dbReference type="ARBA" id="ARBA00022723"/>
    </source>
</evidence>
<evidence type="ECO:0000256" key="4">
    <source>
        <dbReference type="ARBA" id="ARBA00022833"/>
    </source>
</evidence>
<dbReference type="KEGG" id="vcop:MM50RIKEN_22000"/>
<evidence type="ECO:0000313" key="8">
    <source>
        <dbReference type="Proteomes" id="UP000681035"/>
    </source>
</evidence>
<dbReference type="InterPro" id="IPR018165">
    <property type="entry name" value="Ala-tRNA-synth_IIc_core"/>
</dbReference>
<comment type="subcellular location">
    <subcellularLocation>
        <location evidence="2">Cytoplasm</location>
    </subcellularLocation>
</comment>
<dbReference type="GO" id="GO:0005737">
    <property type="term" value="C:cytoplasm"/>
    <property type="evidence" value="ECO:0007669"/>
    <property type="project" value="UniProtKB-SubCell"/>
</dbReference>
<dbReference type="InterPro" id="IPR018164">
    <property type="entry name" value="Ala-tRNA-synth_IIc_N"/>
</dbReference>
<protein>
    <submittedName>
        <fullName evidence="7">Alanyl-tRNA editing protein</fullName>
    </submittedName>
</protein>
<gene>
    <name evidence="7" type="ORF">MM50RIKEN_22000</name>
</gene>
<dbReference type="GO" id="GO:0003676">
    <property type="term" value="F:nucleic acid binding"/>
    <property type="evidence" value="ECO:0007669"/>
    <property type="project" value="InterPro"/>
</dbReference>
<dbReference type="GO" id="GO:0002161">
    <property type="term" value="F:aminoacyl-tRNA deacylase activity"/>
    <property type="evidence" value="ECO:0007669"/>
    <property type="project" value="UniProtKB-ARBA"/>
</dbReference>
<accession>A0A810Q836</accession>
<comment type="cofactor">
    <cofactor evidence="1">
        <name>Zn(2+)</name>
        <dbReference type="ChEBI" id="CHEBI:29105"/>
    </cofactor>
</comment>
<feature type="coiled-coil region" evidence="5">
    <location>
        <begin position="259"/>
        <end position="286"/>
    </location>
</feature>
<keyword evidence="8" id="KW-1185">Reference proteome</keyword>
<organism evidence="7 8">
    <name type="scientific">Vescimonas coprocola</name>
    <dbReference type="NCBI Taxonomy" id="2714355"/>
    <lineage>
        <taxon>Bacteria</taxon>
        <taxon>Bacillati</taxon>
        <taxon>Bacillota</taxon>
        <taxon>Clostridia</taxon>
        <taxon>Eubacteriales</taxon>
        <taxon>Oscillospiraceae</taxon>
        <taxon>Vescimonas</taxon>
    </lineage>
</organism>
<dbReference type="InterPro" id="IPR018163">
    <property type="entry name" value="Thr/Ala-tRNA-synth_IIc_edit"/>
</dbReference>
<dbReference type="SMART" id="SM00863">
    <property type="entry name" value="tRNA_SAD"/>
    <property type="match status" value="1"/>
</dbReference>
<dbReference type="SUPFAM" id="SSF55186">
    <property type="entry name" value="ThrRS/AlaRS common domain"/>
    <property type="match status" value="1"/>
</dbReference>
<evidence type="ECO:0000256" key="5">
    <source>
        <dbReference type="SAM" id="Coils"/>
    </source>
</evidence>
<evidence type="ECO:0000256" key="1">
    <source>
        <dbReference type="ARBA" id="ARBA00001947"/>
    </source>
</evidence>
<dbReference type="GO" id="GO:0006419">
    <property type="term" value="P:alanyl-tRNA aminoacylation"/>
    <property type="evidence" value="ECO:0007669"/>
    <property type="project" value="InterPro"/>
</dbReference>
<evidence type="ECO:0000256" key="2">
    <source>
        <dbReference type="ARBA" id="ARBA00004496"/>
    </source>
</evidence>
<dbReference type="Pfam" id="PF07973">
    <property type="entry name" value="tRNA_SAD"/>
    <property type="match status" value="1"/>
</dbReference>
<dbReference type="AlphaFoldDB" id="A0A810Q836"/>
<dbReference type="InterPro" id="IPR012947">
    <property type="entry name" value="tRNA_SAD"/>
</dbReference>
<dbReference type="PROSITE" id="PS50860">
    <property type="entry name" value="AA_TRNA_LIGASE_II_ALA"/>
    <property type="match status" value="1"/>
</dbReference>
<dbReference type="SUPFAM" id="SSF50447">
    <property type="entry name" value="Translation proteins"/>
    <property type="match status" value="1"/>
</dbReference>
<keyword evidence="4" id="KW-0862">Zinc</keyword>
<dbReference type="Pfam" id="PF01411">
    <property type="entry name" value="tRNA-synt_2c"/>
    <property type="match status" value="1"/>
</dbReference>
<dbReference type="PANTHER" id="PTHR43462:SF1">
    <property type="entry name" value="ALANYL-TRNA EDITING PROTEIN AARSD1"/>
    <property type="match status" value="1"/>
</dbReference>
<keyword evidence="3" id="KW-0479">Metal-binding</keyword>
<dbReference type="PANTHER" id="PTHR43462">
    <property type="entry name" value="ALANYL-TRNA EDITING PROTEIN"/>
    <property type="match status" value="1"/>
</dbReference>
<dbReference type="Proteomes" id="UP000681035">
    <property type="component" value="Chromosome"/>
</dbReference>
<dbReference type="Gene3D" id="2.40.30.130">
    <property type="match status" value="1"/>
</dbReference>
<feature type="domain" description="Alanyl-transfer RNA synthetases family profile" evidence="6">
    <location>
        <begin position="1"/>
        <end position="236"/>
    </location>
</feature>
<name>A0A810Q836_9FIRM</name>
<dbReference type="InterPro" id="IPR051335">
    <property type="entry name" value="Alanyl-tRNA_Editing_Enzymes"/>
</dbReference>
<dbReference type="Gene3D" id="3.30.980.10">
    <property type="entry name" value="Threonyl-trna Synthetase, Chain A, domain 2"/>
    <property type="match status" value="1"/>
</dbReference>
<keyword evidence="5" id="KW-0175">Coiled coil</keyword>
<dbReference type="GO" id="GO:0046872">
    <property type="term" value="F:metal ion binding"/>
    <property type="evidence" value="ECO:0007669"/>
    <property type="project" value="UniProtKB-KW"/>
</dbReference>
<dbReference type="EMBL" id="AP023418">
    <property type="protein sequence ID" value="BCK82437.1"/>
    <property type="molecule type" value="Genomic_DNA"/>
</dbReference>
<proteinExistence type="predicted"/>
<dbReference type="InterPro" id="IPR009000">
    <property type="entry name" value="Transl_B-barrel_sf"/>
</dbReference>
<reference evidence="7" key="1">
    <citation type="submission" date="2020-09" db="EMBL/GenBank/DDBJ databases">
        <title>New species isolated from human feces.</title>
        <authorList>
            <person name="Kitahara M."/>
            <person name="Shigeno Y."/>
            <person name="Shime M."/>
            <person name="Matsumoto Y."/>
            <person name="Nakamura S."/>
            <person name="Motooka D."/>
            <person name="Fukuoka S."/>
            <person name="Nishikawa H."/>
            <person name="Benno Y."/>
        </authorList>
    </citation>
    <scope>NUCLEOTIDE SEQUENCE</scope>
    <source>
        <strain evidence="7">MM50</strain>
    </source>
</reference>
<dbReference type="GO" id="GO:0004813">
    <property type="term" value="F:alanine-tRNA ligase activity"/>
    <property type="evidence" value="ECO:0007669"/>
    <property type="project" value="InterPro"/>
</dbReference>
<evidence type="ECO:0000313" key="7">
    <source>
        <dbReference type="EMBL" id="BCK82437.1"/>
    </source>
</evidence>